<protein>
    <submittedName>
        <fullName evidence="1">Uncharacterized protein</fullName>
    </submittedName>
</protein>
<name>A0ACB9RS72_9MYRT</name>
<reference evidence="2" key="1">
    <citation type="journal article" date="2023" name="Front. Plant Sci.">
        <title>Chromosomal-level genome assembly of Melastoma candidum provides insights into trichome evolution.</title>
        <authorList>
            <person name="Zhong Y."/>
            <person name="Wu W."/>
            <person name="Sun C."/>
            <person name="Zou P."/>
            <person name="Liu Y."/>
            <person name="Dai S."/>
            <person name="Zhou R."/>
        </authorList>
    </citation>
    <scope>NUCLEOTIDE SEQUENCE [LARGE SCALE GENOMIC DNA]</scope>
</reference>
<sequence>MASPAKRLSESLNVKITEKGHDAMVLAHGYGADQSVWDEIVPTLSKHFRVLVFDWCFSGTVSDANLFDPARYSSYDAFADDLNLVLDENRLSSTIFVGHSMSGMVGCIASIKRPDLFKRLFLVGSSPMFRNVDGYEGGFETKAIEQMLTILETNYDEWTSSFANFVVNPKDPSSVDIYMNCLRRMKPEVALPVAKAIFYSDHREMLGKVTTPCTIVQTTKDDVVPNSVPYLMQGWIQGKSTVEMIEMDGHYPQLTAPGKLLDVMGRILGFDHDLLD</sequence>
<gene>
    <name evidence="1" type="ORF">MLD38_006614</name>
</gene>
<dbReference type="Proteomes" id="UP001057402">
    <property type="component" value="Chromosome 3"/>
</dbReference>
<comment type="caution">
    <text evidence="1">The sequence shown here is derived from an EMBL/GenBank/DDBJ whole genome shotgun (WGS) entry which is preliminary data.</text>
</comment>
<dbReference type="EMBL" id="CM042882">
    <property type="protein sequence ID" value="KAI4380419.1"/>
    <property type="molecule type" value="Genomic_DNA"/>
</dbReference>
<proteinExistence type="predicted"/>
<evidence type="ECO:0000313" key="2">
    <source>
        <dbReference type="Proteomes" id="UP001057402"/>
    </source>
</evidence>
<accession>A0ACB9RS72</accession>
<evidence type="ECO:0000313" key="1">
    <source>
        <dbReference type="EMBL" id="KAI4380419.1"/>
    </source>
</evidence>
<organism evidence="1 2">
    <name type="scientific">Melastoma candidum</name>
    <dbReference type="NCBI Taxonomy" id="119954"/>
    <lineage>
        <taxon>Eukaryota</taxon>
        <taxon>Viridiplantae</taxon>
        <taxon>Streptophyta</taxon>
        <taxon>Embryophyta</taxon>
        <taxon>Tracheophyta</taxon>
        <taxon>Spermatophyta</taxon>
        <taxon>Magnoliopsida</taxon>
        <taxon>eudicotyledons</taxon>
        <taxon>Gunneridae</taxon>
        <taxon>Pentapetalae</taxon>
        <taxon>rosids</taxon>
        <taxon>malvids</taxon>
        <taxon>Myrtales</taxon>
        <taxon>Melastomataceae</taxon>
        <taxon>Melastomatoideae</taxon>
        <taxon>Melastomateae</taxon>
        <taxon>Melastoma</taxon>
    </lineage>
</organism>
<keyword evidence="2" id="KW-1185">Reference proteome</keyword>